<dbReference type="GO" id="GO:0003677">
    <property type="term" value="F:DNA binding"/>
    <property type="evidence" value="ECO:0007669"/>
    <property type="project" value="UniProtKB-KW"/>
</dbReference>
<dbReference type="Pfam" id="PF09397">
    <property type="entry name" value="FtsK_gamma"/>
    <property type="match status" value="1"/>
</dbReference>
<dbReference type="SMART" id="SM00843">
    <property type="entry name" value="Ftsk_gamma"/>
    <property type="match status" value="1"/>
</dbReference>
<dbReference type="InterPro" id="IPR003593">
    <property type="entry name" value="AAA+_ATPase"/>
</dbReference>
<comment type="subcellular location">
    <subcellularLocation>
        <location evidence="1">Cell membrane</location>
        <topology evidence="1">Multi-pass membrane protein</topology>
    </subcellularLocation>
</comment>
<accession>A0A1F6DIQ0</accession>
<feature type="transmembrane region" description="Helical" evidence="16">
    <location>
        <begin position="100"/>
        <end position="120"/>
    </location>
</feature>
<evidence type="ECO:0000256" key="13">
    <source>
        <dbReference type="ARBA" id="ARBA00025923"/>
    </source>
</evidence>
<keyword evidence="3" id="KW-1003">Cell membrane</keyword>
<dbReference type="PANTHER" id="PTHR22683:SF41">
    <property type="entry name" value="DNA TRANSLOCASE FTSK"/>
    <property type="match status" value="1"/>
</dbReference>
<organism evidence="18 19">
    <name type="scientific">Candidatus Kaiserbacteria bacterium RIFCSPHIGHO2_02_FULL_49_34</name>
    <dbReference type="NCBI Taxonomy" id="1798491"/>
    <lineage>
        <taxon>Bacteria</taxon>
        <taxon>Candidatus Kaiseribacteriota</taxon>
    </lineage>
</organism>
<dbReference type="Pfam" id="PF17854">
    <property type="entry name" value="FtsK_alpha"/>
    <property type="match status" value="1"/>
</dbReference>
<dbReference type="EMBL" id="MFLE01000023">
    <property type="protein sequence ID" value="OGG61271.1"/>
    <property type="molecule type" value="Genomic_DNA"/>
</dbReference>
<dbReference type="GO" id="GO:0005886">
    <property type="term" value="C:plasma membrane"/>
    <property type="evidence" value="ECO:0007669"/>
    <property type="project" value="UniProtKB-SubCell"/>
</dbReference>
<evidence type="ECO:0000256" key="11">
    <source>
        <dbReference type="ARBA" id="ARBA00023136"/>
    </source>
</evidence>
<dbReference type="GO" id="GO:0005524">
    <property type="term" value="F:ATP binding"/>
    <property type="evidence" value="ECO:0007669"/>
    <property type="project" value="UniProtKB-UniRule"/>
</dbReference>
<evidence type="ECO:0000313" key="19">
    <source>
        <dbReference type="Proteomes" id="UP000176511"/>
    </source>
</evidence>
<evidence type="ECO:0000256" key="3">
    <source>
        <dbReference type="ARBA" id="ARBA00022475"/>
    </source>
</evidence>
<protein>
    <recommendedName>
        <fullName evidence="17">FtsK domain-containing protein</fullName>
    </recommendedName>
</protein>
<feature type="domain" description="FtsK" evidence="17">
    <location>
        <begin position="366"/>
        <end position="586"/>
    </location>
</feature>
<dbReference type="InterPro" id="IPR025199">
    <property type="entry name" value="FtsK_4TM"/>
</dbReference>
<keyword evidence="8 14" id="KW-0067">ATP-binding</keyword>
<evidence type="ECO:0000256" key="2">
    <source>
        <dbReference type="ARBA" id="ARBA00006474"/>
    </source>
</evidence>
<dbReference type="GO" id="GO:0051301">
    <property type="term" value="P:cell division"/>
    <property type="evidence" value="ECO:0007669"/>
    <property type="project" value="UniProtKB-KW"/>
</dbReference>
<dbReference type="InterPro" id="IPR041027">
    <property type="entry name" value="FtsK_alpha"/>
</dbReference>
<feature type="region of interest" description="Disordered" evidence="15">
    <location>
        <begin position="721"/>
        <end position="743"/>
    </location>
</feature>
<keyword evidence="10" id="KW-0238">DNA-binding</keyword>
<keyword evidence="9 16" id="KW-1133">Transmembrane helix</keyword>
<dbReference type="Gene3D" id="3.30.980.40">
    <property type="match status" value="1"/>
</dbReference>
<keyword evidence="4" id="KW-0132">Cell division</keyword>
<evidence type="ECO:0000256" key="14">
    <source>
        <dbReference type="PROSITE-ProRule" id="PRU00289"/>
    </source>
</evidence>
<keyword evidence="5 16" id="KW-0812">Transmembrane</keyword>
<dbReference type="InterPro" id="IPR018541">
    <property type="entry name" value="Ftsk_gamma"/>
</dbReference>
<evidence type="ECO:0000256" key="6">
    <source>
        <dbReference type="ARBA" id="ARBA00022741"/>
    </source>
</evidence>
<evidence type="ECO:0000256" key="12">
    <source>
        <dbReference type="ARBA" id="ARBA00023306"/>
    </source>
</evidence>
<dbReference type="Pfam" id="PF01580">
    <property type="entry name" value="FtsK_SpoIIIE"/>
    <property type="match status" value="1"/>
</dbReference>
<dbReference type="SUPFAM" id="SSF52540">
    <property type="entry name" value="P-loop containing nucleoside triphosphate hydrolases"/>
    <property type="match status" value="1"/>
</dbReference>
<keyword evidence="11 16" id="KW-0472">Membrane</keyword>
<dbReference type="PROSITE" id="PS50901">
    <property type="entry name" value="FTSK"/>
    <property type="match status" value="1"/>
</dbReference>
<dbReference type="Gene3D" id="1.10.10.10">
    <property type="entry name" value="Winged helix-like DNA-binding domain superfamily/Winged helix DNA-binding domain"/>
    <property type="match status" value="1"/>
</dbReference>
<dbReference type="Proteomes" id="UP000176511">
    <property type="component" value="Unassembled WGS sequence"/>
</dbReference>
<keyword evidence="12" id="KW-0131">Cell cycle</keyword>
<comment type="subunit">
    <text evidence="13">Homohexamer. Forms a ring that surrounds DNA.</text>
</comment>
<comment type="caution">
    <text evidence="18">The sequence shown here is derived from an EMBL/GenBank/DDBJ whole genome shotgun (WGS) entry which is preliminary data.</text>
</comment>
<evidence type="ECO:0000256" key="9">
    <source>
        <dbReference type="ARBA" id="ARBA00022989"/>
    </source>
</evidence>
<keyword evidence="6 14" id="KW-0547">Nucleotide-binding</keyword>
<name>A0A1F6DIQ0_9BACT</name>
<comment type="similarity">
    <text evidence="2">Belongs to the FtsK/SpoIIIE/SftA family.</text>
</comment>
<dbReference type="PANTHER" id="PTHR22683">
    <property type="entry name" value="SPORULATION PROTEIN RELATED"/>
    <property type="match status" value="1"/>
</dbReference>
<dbReference type="InterPro" id="IPR036388">
    <property type="entry name" value="WH-like_DNA-bd_sf"/>
</dbReference>
<evidence type="ECO:0000256" key="10">
    <source>
        <dbReference type="ARBA" id="ARBA00023125"/>
    </source>
</evidence>
<dbReference type="SMART" id="SM00382">
    <property type="entry name" value="AAA"/>
    <property type="match status" value="1"/>
</dbReference>
<evidence type="ECO:0000313" key="18">
    <source>
        <dbReference type="EMBL" id="OGG61271.1"/>
    </source>
</evidence>
<dbReference type="CDD" id="cd01127">
    <property type="entry name" value="TrwB_TraG_TraD_VirD4"/>
    <property type="match status" value="1"/>
</dbReference>
<dbReference type="STRING" id="1798491.A3C87_01595"/>
<dbReference type="InterPro" id="IPR002543">
    <property type="entry name" value="FtsK_dom"/>
</dbReference>
<evidence type="ECO:0000259" key="17">
    <source>
        <dbReference type="PROSITE" id="PS50901"/>
    </source>
</evidence>
<dbReference type="Gene3D" id="3.40.50.300">
    <property type="entry name" value="P-loop containing nucleotide triphosphate hydrolases"/>
    <property type="match status" value="1"/>
</dbReference>
<evidence type="ECO:0000256" key="15">
    <source>
        <dbReference type="SAM" id="MobiDB-lite"/>
    </source>
</evidence>
<dbReference type="SUPFAM" id="SSF46785">
    <property type="entry name" value="Winged helix' DNA-binding domain"/>
    <property type="match status" value="1"/>
</dbReference>
<feature type="transmembrane region" description="Helical" evidence="16">
    <location>
        <begin position="140"/>
        <end position="167"/>
    </location>
</feature>
<dbReference type="InterPro" id="IPR027417">
    <property type="entry name" value="P-loop_NTPase"/>
</dbReference>
<keyword evidence="7" id="KW-0159">Chromosome partition</keyword>
<gene>
    <name evidence="18" type="ORF">A3C87_01595</name>
</gene>
<sequence>MARTSSSRSRKEVLAPVRPSFFESLSPHTKQAIGSITLIVFGVLFILAYYGLAGRVGEYTQIGLGWLFGYGYALAPLLCFSYAILLLRPELDDHVSTPKIIGIAFLYSSILGFLTLLMPAESFMQSGGALGYIIAQPLNYLLGDLAASIILGAFLLVGIFLTFNTGFVRPAFLKKREEEEYEDEEIEEPAAKAAIAAAEIADENTEEDEEDTPKKSLTERIKEKVTPAAALKDELVMAEQFVSGPYTPPSLKILKKDSGKAQTGDVKANANIIKRALKNFNIPVELDEVSIGPSVTRYAIKPAEGVRLSKIVGLRTNLELALAASPVRIEAPIPGKSLVGIEVPNSTKSMVGLASLLASPEYTDNPKPLMVALGRDITGKAHFVNVAKMPHCLIAGTTGSGKSVTIHAIIMSLLFRNPPDLLKFIMIDPKRVELTLYNGIPHLLTPVITDPKKAVMSLKWAVNEMTRRYDILQSHKVRDVGSYHENIYAKAKAKWEKEGSDEEEKAHLPEPLPYIVIVADELADLMSSFPKELEASIVRLAQMSRAVGIHLLLATQRPSVNVVTGLIKANVPSRLALQVASQVDSKTILDQVGAETLLGQGDMLFLGGELSKPVRLQSAYVSEEEVKAVVDHLKKQAEELGLSDTIRLGGEDEENDSDVIFSSGTIDTDVDDDLYEEAVKAVIDAKKASTSYLQRKLSVGYGRAAKLIDLMEQKGVVGPANGSKPRDILIGGGGSGDMNEEEL</sequence>
<proteinExistence type="inferred from homology"/>
<evidence type="ECO:0000256" key="7">
    <source>
        <dbReference type="ARBA" id="ARBA00022829"/>
    </source>
</evidence>
<feature type="transmembrane region" description="Helical" evidence="16">
    <location>
        <begin position="64"/>
        <end position="88"/>
    </location>
</feature>
<dbReference type="InterPro" id="IPR036390">
    <property type="entry name" value="WH_DNA-bd_sf"/>
</dbReference>
<reference evidence="18 19" key="1">
    <citation type="journal article" date="2016" name="Nat. Commun.">
        <title>Thousands of microbial genomes shed light on interconnected biogeochemical processes in an aquifer system.</title>
        <authorList>
            <person name="Anantharaman K."/>
            <person name="Brown C.T."/>
            <person name="Hug L.A."/>
            <person name="Sharon I."/>
            <person name="Castelle C.J."/>
            <person name="Probst A.J."/>
            <person name="Thomas B.C."/>
            <person name="Singh A."/>
            <person name="Wilkins M.J."/>
            <person name="Karaoz U."/>
            <person name="Brodie E.L."/>
            <person name="Williams K.H."/>
            <person name="Hubbard S.S."/>
            <person name="Banfield J.F."/>
        </authorList>
    </citation>
    <scope>NUCLEOTIDE SEQUENCE [LARGE SCALE GENOMIC DNA]</scope>
</reference>
<dbReference type="GO" id="GO:0007059">
    <property type="term" value="P:chromosome segregation"/>
    <property type="evidence" value="ECO:0007669"/>
    <property type="project" value="UniProtKB-KW"/>
</dbReference>
<evidence type="ECO:0000256" key="16">
    <source>
        <dbReference type="SAM" id="Phobius"/>
    </source>
</evidence>
<dbReference type="InterPro" id="IPR050206">
    <property type="entry name" value="FtsK/SpoIIIE/SftA"/>
</dbReference>
<evidence type="ECO:0000256" key="1">
    <source>
        <dbReference type="ARBA" id="ARBA00004651"/>
    </source>
</evidence>
<evidence type="ECO:0000256" key="8">
    <source>
        <dbReference type="ARBA" id="ARBA00022840"/>
    </source>
</evidence>
<feature type="transmembrane region" description="Helical" evidence="16">
    <location>
        <begin position="32"/>
        <end position="52"/>
    </location>
</feature>
<feature type="binding site" evidence="14">
    <location>
        <begin position="396"/>
        <end position="403"/>
    </location>
    <ligand>
        <name>ATP</name>
        <dbReference type="ChEBI" id="CHEBI:30616"/>
    </ligand>
</feature>
<dbReference type="Pfam" id="PF13491">
    <property type="entry name" value="FtsK_4TM"/>
    <property type="match status" value="1"/>
</dbReference>
<evidence type="ECO:0000256" key="5">
    <source>
        <dbReference type="ARBA" id="ARBA00022692"/>
    </source>
</evidence>
<evidence type="ECO:0000256" key="4">
    <source>
        <dbReference type="ARBA" id="ARBA00022618"/>
    </source>
</evidence>
<dbReference type="AlphaFoldDB" id="A0A1F6DIQ0"/>